<accession>A0A080M730</accession>
<feature type="transmembrane region" description="Helical" evidence="1">
    <location>
        <begin position="21"/>
        <end position="44"/>
    </location>
</feature>
<dbReference type="AlphaFoldDB" id="A0A080M730"/>
<evidence type="ECO:0000313" key="2">
    <source>
        <dbReference type="EMBL" id="KFB76305.1"/>
    </source>
</evidence>
<dbReference type="Gene3D" id="2.40.50.140">
    <property type="entry name" value="Nucleic acid-binding proteins"/>
    <property type="match status" value="1"/>
</dbReference>
<dbReference type="InterPro" id="IPR052165">
    <property type="entry name" value="Membrane_assoc_protease"/>
</dbReference>
<dbReference type="PANTHER" id="PTHR33507:SF3">
    <property type="entry name" value="INNER MEMBRANE PROTEIN YBBJ"/>
    <property type="match status" value="1"/>
</dbReference>
<keyword evidence="1" id="KW-1133">Transmembrane helix</keyword>
<dbReference type="GO" id="GO:0005886">
    <property type="term" value="C:plasma membrane"/>
    <property type="evidence" value="ECO:0007669"/>
    <property type="project" value="TreeGrafter"/>
</dbReference>
<dbReference type="EMBL" id="JDST02000057">
    <property type="protein sequence ID" value="KFB76305.1"/>
    <property type="molecule type" value="Genomic_DNA"/>
</dbReference>
<sequence length="148" mass="16084">MFSPEWWHWMVLGLSLTMAEMAIPAFFLVWFGIAAAAVGVILLAVPELSLASQFLLWAALSAMLVGLWFRYLKPRTRTAVGTSAANVGGEVGILVSGVTPETRAQVRFQKPILGADVWECYADTAIGAGERVRIVAVEGSYIKVEQAR</sequence>
<protein>
    <submittedName>
        <fullName evidence="3">NfeD family protein</fullName>
    </submittedName>
</protein>
<keyword evidence="4" id="KW-1185">Reference proteome</keyword>
<dbReference type="EMBL" id="CP058708">
    <property type="protein sequence ID" value="QLH48490.1"/>
    <property type="molecule type" value="Genomic_DNA"/>
</dbReference>
<keyword evidence="1" id="KW-0812">Transmembrane</keyword>
<reference evidence="2 4" key="1">
    <citation type="submission" date="2014-02" db="EMBL/GenBank/DDBJ databases">
        <title>Expanding our view of genomic diversity in Candidatus Accumulibacter clades.</title>
        <authorList>
            <person name="Skennerton C.T."/>
            <person name="Barr J.J."/>
            <person name="Slater F.R."/>
            <person name="Bond P.L."/>
            <person name="Tyson G.W."/>
        </authorList>
    </citation>
    <scope>NUCLEOTIDE SEQUENCE [LARGE SCALE GENOMIC DNA]</scope>
    <source>
        <strain evidence="4">SK-02</strain>
    </source>
</reference>
<reference evidence="3" key="3">
    <citation type="submission" date="2020-06" db="EMBL/GenBank/DDBJ databases">
        <authorList>
            <person name="Arumugam K."/>
            <person name="Besarab I."/>
            <person name="Haryono M."/>
            <person name="Bagci C."/>
            <person name="Beier S."/>
            <person name="Buchfink B."/>
            <person name="Gorska A."/>
            <person name="Qiu G."/>
            <person name="Huson D.H."/>
            <person name="Williams R.B."/>
        </authorList>
    </citation>
    <scope>NUCLEOTIDE SEQUENCE</scope>
    <source>
        <strain evidence="3">SSA1</strain>
    </source>
</reference>
<dbReference type="PANTHER" id="PTHR33507">
    <property type="entry name" value="INNER MEMBRANE PROTEIN YBBJ"/>
    <property type="match status" value="1"/>
</dbReference>
<dbReference type="RefSeq" id="WP_034920823.1">
    <property type="nucleotide sequence ID" value="NZ_JDST02000057.1"/>
</dbReference>
<organism evidence="2 4">
    <name type="scientific">Candidatus Accumulibacter cognatus</name>
    <dbReference type="NCBI Taxonomy" id="2954383"/>
    <lineage>
        <taxon>Bacteria</taxon>
        <taxon>Pseudomonadati</taxon>
        <taxon>Pseudomonadota</taxon>
        <taxon>Betaproteobacteria</taxon>
        <taxon>Candidatus Accumulibacter</taxon>
    </lineage>
</organism>
<dbReference type="KEGG" id="acog:HWD57_00795"/>
<evidence type="ECO:0000313" key="5">
    <source>
        <dbReference type="Proteomes" id="UP000509684"/>
    </source>
</evidence>
<feature type="transmembrane region" description="Helical" evidence="1">
    <location>
        <begin position="50"/>
        <end position="69"/>
    </location>
</feature>
<name>A0A080M730_9PROT</name>
<dbReference type="Proteomes" id="UP000021315">
    <property type="component" value="Unassembled WGS sequence"/>
</dbReference>
<evidence type="ECO:0000313" key="3">
    <source>
        <dbReference type="EMBL" id="QLH48490.1"/>
    </source>
</evidence>
<proteinExistence type="predicted"/>
<evidence type="ECO:0000256" key="1">
    <source>
        <dbReference type="SAM" id="Phobius"/>
    </source>
</evidence>
<dbReference type="STRING" id="1453999.AW06_002572"/>
<dbReference type="SUPFAM" id="SSF141322">
    <property type="entry name" value="NfeD domain-like"/>
    <property type="match status" value="1"/>
</dbReference>
<gene>
    <name evidence="2" type="ORF">AW06_002572</name>
    <name evidence="3" type="ORF">HWD57_00795</name>
</gene>
<reference evidence="3 5" key="2">
    <citation type="journal article" date="2019" name="Microbiome">
        <title>Annotated bacterial chromosomes from frame-shift-corrected long-read metagenomic data.</title>
        <authorList>
            <person name="Arumugam K."/>
            <person name="Bagci C."/>
            <person name="Bessarab I."/>
            <person name="Beier S."/>
            <person name="Buchfink B."/>
            <person name="Gorska A."/>
            <person name="Qiu G."/>
            <person name="Huson D.H."/>
            <person name="Williams R.B.H."/>
        </authorList>
    </citation>
    <scope>NUCLEOTIDE SEQUENCE [LARGE SCALE GENOMIC DNA]</scope>
    <source>
        <strain evidence="3">SSA1</strain>
    </source>
</reference>
<evidence type="ECO:0000313" key="4">
    <source>
        <dbReference type="Proteomes" id="UP000021315"/>
    </source>
</evidence>
<dbReference type="Proteomes" id="UP000509684">
    <property type="component" value="Chromosome"/>
</dbReference>
<keyword evidence="1" id="KW-0472">Membrane</keyword>
<dbReference type="InterPro" id="IPR012340">
    <property type="entry name" value="NA-bd_OB-fold"/>
</dbReference>
<accession>A0A7D5N986</accession>